<evidence type="ECO:0000256" key="7">
    <source>
        <dbReference type="ARBA" id="ARBA00022801"/>
    </source>
</evidence>
<dbReference type="EC" id="3.1.3.16" evidence="1"/>
<dbReference type="InterPro" id="IPR000014">
    <property type="entry name" value="PAS"/>
</dbReference>
<evidence type="ECO:0000256" key="13">
    <source>
        <dbReference type="ARBA" id="ARBA00056274"/>
    </source>
</evidence>
<evidence type="ECO:0000256" key="12">
    <source>
        <dbReference type="ARBA" id="ARBA00047761"/>
    </source>
</evidence>
<evidence type="ECO:0000256" key="10">
    <source>
        <dbReference type="ARBA" id="ARBA00022912"/>
    </source>
</evidence>
<dbReference type="FunFam" id="3.60.40.10:FF:000005">
    <property type="entry name" value="Serine/threonine protein phosphatase"/>
    <property type="match status" value="1"/>
</dbReference>
<dbReference type="OrthoDB" id="118142at2"/>
<feature type="domain" description="PAC" evidence="17">
    <location>
        <begin position="91"/>
        <end position="143"/>
    </location>
</feature>
<evidence type="ECO:0000256" key="11">
    <source>
        <dbReference type="ARBA" id="ARBA00023211"/>
    </source>
</evidence>
<comment type="function">
    <text evidence="13">Primarily acts as an independent SigF regulator that is sensitive to the osmosensory signal, mediating the cross talk of PknD with the SigF regulon. Possesses both phosphatase and kinase activities. The kinase domain functions as a classic anti-sigma factor-like kinase to phosphorylate the anti-anti-sigma factor domain at the canonical regulatory site, and the phosphatase domain antagonizes this activity.</text>
</comment>
<evidence type="ECO:0000256" key="8">
    <source>
        <dbReference type="ARBA" id="ARBA00022840"/>
    </source>
</evidence>
<dbReference type="SUPFAM" id="SSF55785">
    <property type="entry name" value="PYP-like sensor domain (PAS domain)"/>
    <property type="match status" value="1"/>
</dbReference>
<keyword evidence="6" id="KW-0418">Kinase</keyword>
<dbReference type="InterPro" id="IPR003018">
    <property type="entry name" value="GAF"/>
</dbReference>
<dbReference type="CDD" id="cd16936">
    <property type="entry name" value="HATPase_RsbW-like"/>
    <property type="match status" value="1"/>
</dbReference>
<evidence type="ECO:0000256" key="1">
    <source>
        <dbReference type="ARBA" id="ARBA00013081"/>
    </source>
</evidence>
<comment type="caution">
    <text evidence="18">The sequence shown here is derived from an EMBL/GenBank/DDBJ whole genome shotgun (WGS) entry which is preliminary data.</text>
</comment>
<name>A0A117MKS9_9ACTN</name>
<dbReference type="SMART" id="SM00331">
    <property type="entry name" value="PP2C_SIG"/>
    <property type="match status" value="1"/>
</dbReference>
<reference evidence="19" key="1">
    <citation type="submission" date="2015-10" db="EMBL/GenBank/DDBJ databases">
        <authorList>
            <person name="Ju K.-S."/>
            <person name="Doroghazi J.R."/>
            <person name="Metcalf W.W."/>
        </authorList>
    </citation>
    <scope>NUCLEOTIDE SEQUENCE [LARGE SCALE GENOMIC DNA]</scope>
    <source>
        <strain evidence="19">NRRL 3151</strain>
    </source>
</reference>
<comment type="catalytic activity">
    <reaction evidence="12">
        <text>O-phospho-L-seryl-[protein] + H2O = L-seryl-[protein] + phosphate</text>
        <dbReference type="Rhea" id="RHEA:20629"/>
        <dbReference type="Rhea" id="RHEA-COMP:9863"/>
        <dbReference type="Rhea" id="RHEA-COMP:11604"/>
        <dbReference type="ChEBI" id="CHEBI:15377"/>
        <dbReference type="ChEBI" id="CHEBI:29999"/>
        <dbReference type="ChEBI" id="CHEBI:43474"/>
        <dbReference type="ChEBI" id="CHEBI:83421"/>
        <dbReference type="EC" id="3.1.3.16"/>
    </reaction>
</comment>
<evidence type="ECO:0000256" key="9">
    <source>
        <dbReference type="ARBA" id="ARBA00022842"/>
    </source>
</evidence>
<evidence type="ECO:0000256" key="14">
    <source>
        <dbReference type="ARBA" id="ARBA00075117"/>
    </source>
</evidence>
<dbReference type="Pfam" id="PF07228">
    <property type="entry name" value="SpoIIE"/>
    <property type="match status" value="1"/>
</dbReference>
<keyword evidence="16" id="KW-0175">Coiled coil</keyword>
<dbReference type="InterPro" id="IPR052016">
    <property type="entry name" value="Bact_Sigma-Reg"/>
</dbReference>
<keyword evidence="7" id="KW-0378">Hydrolase</keyword>
<dbReference type="SMART" id="SM00086">
    <property type="entry name" value="PAC"/>
    <property type="match status" value="1"/>
</dbReference>
<dbReference type="InterPro" id="IPR000700">
    <property type="entry name" value="PAS-assoc_C"/>
</dbReference>
<dbReference type="Gene3D" id="3.30.450.20">
    <property type="entry name" value="PAS domain"/>
    <property type="match status" value="1"/>
</dbReference>
<keyword evidence="5" id="KW-0547">Nucleotide-binding</keyword>
<evidence type="ECO:0000313" key="18">
    <source>
        <dbReference type="EMBL" id="KUL22631.1"/>
    </source>
</evidence>
<dbReference type="Gene3D" id="3.30.565.10">
    <property type="entry name" value="Histidine kinase-like ATPase, C-terminal domain"/>
    <property type="match status" value="1"/>
</dbReference>
<organism evidence="18 19">
    <name type="scientific">Streptomyces regalis</name>
    <dbReference type="NCBI Taxonomy" id="68262"/>
    <lineage>
        <taxon>Bacteria</taxon>
        <taxon>Bacillati</taxon>
        <taxon>Actinomycetota</taxon>
        <taxon>Actinomycetes</taxon>
        <taxon>Kitasatosporales</taxon>
        <taxon>Streptomycetaceae</taxon>
        <taxon>Streptomyces</taxon>
    </lineage>
</organism>
<dbReference type="SUPFAM" id="SSF81606">
    <property type="entry name" value="PP2C-like"/>
    <property type="match status" value="1"/>
</dbReference>
<evidence type="ECO:0000313" key="19">
    <source>
        <dbReference type="Proteomes" id="UP000053923"/>
    </source>
</evidence>
<dbReference type="SUPFAM" id="SSF55874">
    <property type="entry name" value="ATPase domain of HSP90 chaperone/DNA topoisomerase II/histidine kinase"/>
    <property type="match status" value="1"/>
</dbReference>
<keyword evidence="4" id="KW-0479">Metal-binding</keyword>
<keyword evidence="11" id="KW-0464">Manganese</keyword>
<dbReference type="RefSeq" id="WP_062713322.1">
    <property type="nucleotide sequence ID" value="NZ_LLZG01000395.1"/>
</dbReference>
<dbReference type="GO" id="GO:0046872">
    <property type="term" value="F:metal ion binding"/>
    <property type="evidence" value="ECO:0007669"/>
    <property type="project" value="UniProtKB-KW"/>
</dbReference>
<dbReference type="GO" id="GO:0005524">
    <property type="term" value="F:ATP binding"/>
    <property type="evidence" value="ECO:0007669"/>
    <property type="project" value="UniProtKB-KW"/>
</dbReference>
<keyword evidence="2" id="KW-0597">Phosphoprotein</keyword>
<dbReference type="Pfam" id="PF13185">
    <property type="entry name" value="GAF_2"/>
    <property type="match status" value="1"/>
</dbReference>
<keyword evidence="9" id="KW-0460">Magnesium</keyword>
<evidence type="ECO:0000256" key="4">
    <source>
        <dbReference type="ARBA" id="ARBA00022723"/>
    </source>
</evidence>
<accession>A0A117MKS9</accession>
<dbReference type="SMART" id="SM00065">
    <property type="entry name" value="GAF"/>
    <property type="match status" value="1"/>
</dbReference>
<dbReference type="NCBIfam" id="TIGR00229">
    <property type="entry name" value="sensory_box"/>
    <property type="match status" value="1"/>
</dbReference>
<dbReference type="Proteomes" id="UP000053923">
    <property type="component" value="Unassembled WGS sequence"/>
</dbReference>
<evidence type="ECO:0000256" key="5">
    <source>
        <dbReference type="ARBA" id="ARBA00022741"/>
    </source>
</evidence>
<dbReference type="CDD" id="cd00130">
    <property type="entry name" value="PAS"/>
    <property type="match status" value="1"/>
</dbReference>
<dbReference type="Pfam" id="PF08447">
    <property type="entry name" value="PAS_3"/>
    <property type="match status" value="1"/>
</dbReference>
<keyword evidence="19" id="KW-1185">Reference proteome</keyword>
<dbReference type="Gene3D" id="3.30.450.40">
    <property type="match status" value="1"/>
</dbReference>
<evidence type="ECO:0000256" key="3">
    <source>
        <dbReference type="ARBA" id="ARBA00022679"/>
    </source>
</evidence>
<dbReference type="EMBL" id="LLZG01000395">
    <property type="protein sequence ID" value="KUL22631.1"/>
    <property type="molecule type" value="Genomic_DNA"/>
</dbReference>
<dbReference type="PROSITE" id="PS50113">
    <property type="entry name" value="PAC"/>
    <property type="match status" value="1"/>
</dbReference>
<evidence type="ECO:0000256" key="15">
    <source>
        <dbReference type="ARBA" id="ARBA00081350"/>
    </source>
</evidence>
<keyword evidence="3" id="KW-0808">Transferase</keyword>
<dbReference type="PANTHER" id="PTHR43156">
    <property type="entry name" value="STAGE II SPORULATION PROTEIN E-RELATED"/>
    <property type="match status" value="1"/>
</dbReference>
<dbReference type="AlphaFoldDB" id="A0A117MKS9"/>
<sequence>MVDRGASALSLPDDWPAHPDPILALNRMGSFDWDLDTGLFHMDAQAYEVFDLRPDEYDGHPTTLAIRVPPPEAYRLDGLVSQAMKDGSENYGAYFRIRCRDGTLRWTHTQGYIRRDETGRPRRIIGIVRDATDELAESEQRREQAAEDEARRQQTSVVQLTTAALAHARTVQDVIDVLKDTHGLSNLGATSLVMGLVEAGRIRLVAEGPAGSFVPGTRVTRIDEQYPMSEVVRTLSPRFIESPEEFAERYPILWPHITDLSITAAAYLPLIAQARPIGAIGLLYSDRNGFSTEDRNVLVALGSSIAQSLQRAMFYDQEKDLATGLQQAMLPRTIPSVSGADVAVRYRSASLGRDIGGDWYDLIPLPGGRVGAVIGDVQGHDTHAAAVMGQLRIVLRAYAAEGHTPATVMARASVFLHELDTDRFATCLYAEADLSTGVVQVVRAGHIDPLIREPGGACRRVAVEGGLPLGLSAEFGRLEYPVGTIELDSGHTLLLCTDGLVEQPGADLDDGMQTLTALIATGPDDVRDLADRLIDVAEERGGEDDVALLLLRRSVLDAPQSGGRLQQHVAPGDPEALTGARHMIRAAVGAWNAADRADEIELVADELITNALMHTEGSAIVTLRVLSGSERRLRVEVEDSSSALPRRREAGESGVSGRGLLLVDLLTDVWGVEARGGGKAVWCEFVAPERP</sequence>
<protein>
    <recommendedName>
        <fullName evidence="1">protein-serine/threonine phosphatase</fullName>
        <ecNumber evidence="1">3.1.3.16</ecNumber>
    </recommendedName>
    <alternativeName>
        <fullName evidence="15">Protein-serine/threonine phosphatase</fullName>
    </alternativeName>
    <alternativeName>
        <fullName evidence="14">Serine/threonine-protein kinase</fullName>
    </alternativeName>
</protein>
<dbReference type="GO" id="GO:0004722">
    <property type="term" value="F:protein serine/threonine phosphatase activity"/>
    <property type="evidence" value="ECO:0007669"/>
    <property type="project" value="UniProtKB-EC"/>
</dbReference>
<dbReference type="GO" id="GO:0016301">
    <property type="term" value="F:kinase activity"/>
    <property type="evidence" value="ECO:0007669"/>
    <property type="project" value="UniProtKB-KW"/>
</dbReference>
<gene>
    <name evidence="18" type="ORF">ADL12_41875</name>
</gene>
<dbReference type="InterPro" id="IPR001610">
    <property type="entry name" value="PAC"/>
</dbReference>
<dbReference type="InterPro" id="IPR001932">
    <property type="entry name" value="PPM-type_phosphatase-like_dom"/>
</dbReference>
<dbReference type="InterPro" id="IPR003594">
    <property type="entry name" value="HATPase_dom"/>
</dbReference>
<dbReference type="Pfam" id="PF13581">
    <property type="entry name" value="HATPase_c_2"/>
    <property type="match status" value="1"/>
</dbReference>
<evidence type="ECO:0000259" key="17">
    <source>
        <dbReference type="PROSITE" id="PS50113"/>
    </source>
</evidence>
<dbReference type="InterPro" id="IPR013655">
    <property type="entry name" value="PAS_fold_3"/>
</dbReference>
<feature type="coiled-coil region" evidence="16">
    <location>
        <begin position="128"/>
        <end position="156"/>
    </location>
</feature>
<dbReference type="Gene3D" id="3.60.40.10">
    <property type="entry name" value="PPM-type phosphatase domain"/>
    <property type="match status" value="1"/>
</dbReference>
<dbReference type="InterPro" id="IPR035965">
    <property type="entry name" value="PAS-like_dom_sf"/>
</dbReference>
<evidence type="ECO:0000256" key="16">
    <source>
        <dbReference type="SAM" id="Coils"/>
    </source>
</evidence>
<dbReference type="SUPFAM" id="SSF55781">
    <property type="entry name" value="GAF domain-like"/>
    <property type="match status" value="1"/>
</dbReference>
<dbReference type="InterPro" id="IPR029016">
    <property type="entry name" value="GAF-like_dom_sf"/>
</dbReference>
<proteinExistence type="predicted"/>
<dbReference type="InterPro" id="IPR036457">
    <property type="entry name" value="PPM-type-like_dom_sf"/>
</dbReference>
<evidence type="ECO:0000256" key="6">
    <source>
        <dbReference type="ARBA" id="ARBA00022777"/>
    </source>
</evidence>
<keyword evidence="8" id="KW-0067">ATP-binding</keyword>
<keyword evidence="10" id="KW-0904">Protein phosphatase</keyword>
<dbReference type="PANTHER" id="PTHR43156:SF2">
    <property type="entry name" value="STAGE II SPORULATION PROTEIN E"/>
    <property type="match status" value="1"/>
</dbReference>
<evidence type="ECO:0000256" key="2">
    <source>
        <dbReference type="ARBA" id="ARBA00022553"/>
    </source>
</evidence>
<dbReference type="InterPro" id="IPR036890">
    <property type="entry name" value="HATPase_C_sf"/>
</dbReference>